<proteinExistence type="predicted"/>
<reference evidence="2 3" key="1">
    <citation type="submission" date="2023-01" db="EMBL/GenBank/DDBJ databases">
        <title>Analysis of 21 Apiospora genomes using comparative genomics revels a genus with tremendous synthesis potential of carbohydrate active enzymes and secondary metabolites.</title>
        <authorList>
            <person name="Sorensen T."/>
        </authorList>
    </citation>
    <scope>NUCLEOTIDE SEQUENCE [LARGE SCALE GENOMIC DNA]</scope>
    <source>
        <strain evidence="2 3">CBS 83171</strain>
    </source>
</reference>
<accession>A0ABR1V8J6</accession>
<gene>
    <name evidence="2" type="ORF">PG996_006638</name>
</gene>
<dbReference type="SMART" id="SM00256">
    <property type="entry name" value="FBOX"/>
    <property type="match status" value="2"/>
</dbReference>
<evidence type="ECO:0000313" key="3">
    <source>
        <dbReference type="Proteomes" id="UP001446871"/>
    </source>
</evidence>
<organism evidence="2 3">
    <name type="scientific">Apiospora saccharicola</name>
    <dbReference type="NCBI Taxonomy" id="335842"/>
    <lineage>
        <taxon>Eukaryota</taxon>
        <taxon>Fungi</taxon>
        <taxon>Dikarya</taxon>
        <taxon>Ascomycota</taxon>
        <taxon>Pezizomycotina</taxon>
        <taxon>Sordariomycetes</taxon>
        <taxon>Xylariomycetidae</taxon>
        <taxon>Amphisphaeriales</taxon>
        <taxon>Apiosporaceae</taxon>
        <taxon>Apiospora</taxon>
    </lineage>
</organism>
<name>A0ABR1V8J6_9PEZI</name>
<comment type="caution">
    <text evidence="2">The sequence shown here is derived from an EMBL/GenBank/DDBJ whole genome shotgun (WGS) entry which is preliminary data.</text>
</comment>
<dbReference type="Pfam" id="PF00646">
    <property type="entry name" value="F-box"/>
    <property type="match status" value="2"/>
</dbReference>
<evidence type="ECO:0000259" key="1">
    <source>
        <dbReference type="SMART" id="SM00256"/>
    </source>
</evidence>
<dbReference type="EMBL" id="JAQQWM010000004">
    <property type="protein sequence ID" value="KAK8067526.1"/>
    <property type="molecule type" value="Genomic_DNA"/>
</dbReference>
<protein>
    <recommendedName>
        <fullName evidence="1">F-box domain-containing protein</fullName>
    </recommendedName>
</protein>
<feature type="domain" description="F-box" evidence="1">
    <location>
        <begin position="21"/>
        <end position="62"/>
    </location>
</feature>
<dbReference type="InterPro" id="IPR001810">
    <property type="entry name" value="F-box_dom"/>
</dbReference>
<evidence type="ECO:0000313" key="2">
    <source>
        <dbReference type="EMBL" id="KAK8067526.1"/>
    </source>
</evidence>
<feature type="domain" description="F-box" evidence="1">
    <location>
        <begin position="394"/>
        <end position="433"/>
    </location>
</feature>
<sequence>MPSGTSSPSPARNKLQLLLDLPQELFDLILDEVPLSSQIALSITCHAARQVFISLHGHYENWASRSDMYDHSNNCASYIEFMEFLERDLADRYFLCGQCLRLHPFYDLATETSPAEINRRLLWAGNKGRPNTCPIIEGYSEPLEAFQTTPKAAPSDQMGHFSITARQLCLVDHFRRYGHGIPMSYFSGANIATSLGSSLPSDCTVASLSSTSSPPLPLPTTAAAAAAATPPSPRWRRRFDFGTHWSGLFSVLEHHELVYDGDDERAVRRYLDQTPHQLCPHLATHAGIAEEALDLQRWSQQRRRHPLNGFSALRGGIATEEAWRERREMGHPICRFGGIEVGPGEPVPGDPLFGSAVAGNECNDVEKMASPTVTAARPTTTMSGSSLFDLLFGLPVELFDLVIEKLPVEDQVAFSITCHATRRIMLRSHLRDWDWVSFRHDVRVWPNWPKRYDSDHDSCDEFLRNRLAKDLVDRFVYCDYCVLLHRFGDSATETSHVLDAHPSKYKRIKTHEAGEHLTLVAQHELIVHGNGTASAKRAVRKYLDSTPYWLCPHLRTHAVGNASDRGMHCGPGIQPEIHTRGPYRDYIQFFSHMSEEAPPPADDLCRVPSLNLDEAVAEWDCPDRPTDPVFDPKMNRQVWLDCSFCPAQWSMETRWLARPDEDLRNDLVGGEDEGAPCACLSFGV</sequence>
<keyword evidence="3" id="KW-1185">Reference proteome</keyword>
<dbReference type="Proteomes" id="UP001446871">
    <property type="component" value="Unassembled WGS sequence"/>
</dbReference>